<protein>
    <recommendedName>
        <fullName evidence="10">Short-chain dehydrogenase/reductase 3</fullName>
    </recommendedName>
    <alternativeName>
        <fullName evidence="11">Retinal short-chain dehydrogenase/reductase 1</fullName>
    </alternativeName>
</protein>
<dbReference type="SUPFAM" id="SSF51735">
    <property type="entry name" value="NAD(P)-binding Rossmann-fold domains"/>
    <property type="match status" value="1"/>
</dbReference>
<dbReference type="FunFam" id="3.40.50.720:FF:000131">
    <property type="entry name" value="Short-chain dehydrogenase/reductase 3"/>
    <property type="match status" value="1"/>
</dbReference>
<keyword evidence="8 13" id="KW-0472">Membrane</keyword>
<reference evidence="14" key="1">
    <citation type="submission" date="2020-07" db="EMBL/GenBank/DDBJ databases">
        <title>The High-quality genome of the commercially important snow crab, Chionoecetes opilio.</title>
        <authorList>
            <person name="Jeong J.-H."/>
            <person name="Ryu S."/>
        </authorList>
    </citation>
    <scope>NUCLEOTIDE SEQUENCE</scope>
    <source>
        <strain evidence="14">MADBK_172401_WGS</strain>
        <tissue evidence="14">Digestive gland</tissue>
    </source>
</reference>
<keyword evidence="4" id="KW-0521">NADP</keyword>
<comment type="subcellular location">
    <subcellularLocation>
        <location evidence="1">Membrane</location>
        <topology evidence="1">Multi-pass membrane protein</topology>
    </subcellularLocation>
</comment>
<accession>A0A8J4XYU8</accession>
<comment type="similarity">
    <text evidence="2 12">Belongs to the short-chain dehydrogenases/reductases (SDR) family.</text>
</comment>
<dbReference type="OrthoDB" id="10253736at2759"/>
<evidence type="ECO:0000256" key="12">
    <source>
        <dbReference type="RuleBase" id="RU000363"/>
    </source>
</evidence>
<dbReference type="PRINTS" id="PR00081">
    <property type="entry name" value="GDHRDH"/>
</dbReference>
<organism evidence="14 15">
    <name type="scientific">Chionoecetes opilio</name>
    <name type="common">Atlantic snow crab</name>
    <name type="synonym">Cancer opilio</name>
    <dbReference type="NCBI Taxonomy" id="41210"/>
    <lineage>
        <taxon>Eukaryota</taxon>
        <taxon>Metazoa</taxon>
        <taxon>Ecdysozoa</taxon>
        <taxon>Arthropoda</taxon>
        <taxon>Crustacea</taxon>
        <taxon>Multicrustacea</taxon>
        <taxon>Malacostraca</taxon>
        <taxon>Eumalacostraca</taxon>
        <taxon>Eucarida</taxon>
        <taxon>Decapoda</taxon>
        <taxon>Pleocyemata</taxon>
        <taxon>Brachyura</taxon>
        <taxon>Eubrachyura</taxon>
        <taxon>Majoidea</taxon>
        <taxon>Majidae</taxon>
        <taxon>Chionoecetes</taxon>
    </lineage>
</organism>
<dbReference type="AlphaFoldDB" id="A0A8J4XYU8"/>
<dbReference type="InterPro" id="IPR036291">
    <property type="entry name" value="NAD(P)-bd_dom_sf"/>
</dbReference>
<sequence length="274" mass="29089">MVEFSQVAAGALWVLLALYYALEALVLLVVPANYRRKNIRGSVALVTGGASGIGRLMCLKLAAKGAIIVTWDVSEAGNAETVRLVKAEGGQGRAYTVDVCDRHAVYAAATKVKQEVGKVDILVNNAGVVTGKSLLHSPDTSIVKTFEVNAISHFWTTKAFIGDMMVHNKGHIVTVASVLGKTPLNGLVDYCASKYAAVGFDEALRVELKAMGKTGIRTTLVCPGMINTGMFEGAAFGNILDPDYVAGAVVEGVELNVGVLYVPKGIRFYIILKK</sequence>
<dbReference type="GO" id="GO:0016020">
    <property type="term" value="C:membrane"/>
    <property type="evidence" value="ECO:0007669"/>
    <property type="project" value="UniProtKB-SubCell"/>
</dbReference>
<keyword evidence="15" id="KW-1185">Reference proteome</keyword>
<evidence type="ECO:0000313" key="15">
    <source>
        <dbReference type="Proteomes" id="UP000770661"/>
    </source>
</evidence>
<dbReference type="Gene3D" id="3.40.50.720">
    <property type="entry name" value="NAD(P)-binding Rossmann-like Domain"/>
    <property type="match status" value="1"/>
</dbReference>
<evidence type="ECO:0000256" key="13">
    <source>
        <dbReference type="SAM" id="Phobius"/>
    </source>
</evidence>
<evidence type="ECO:0000256" key="11">
    <source>
        <dbReference type="ARBA" id="ARBA00082544"/>
    </source>
</evidence>
<keyword evidence="5 13" id="KW-1133">Transmembrane helix</keyword>
<evidence type="ECO:0000256" key="6">
    <source>
        <dbReference type="ARBA" id="ARBA00023002"/>
    </source>
</evidence>
<name>A0A8J4XYU8_CHIOP</name>
<evidence type="ECO:0000256" key="2">
    <source>
        <dbReference type="ARBA" id="ARBA00006484"/>
    </source>
</evidence>
<dbReference type="Pfam" id="PF00106">
    <property type="entry name" value="adh_short"/>
    <property type="match status" value="1"/>
</dbReference>
<evidence type="ECO:0000256" key="3">
    <source>
        <dbReference type="ARBA" id="ARBA00022692"/>
    </source>
</evidence>
<feature type="transmembrane region" description="Helical" evidence="13">
    <location>
        <begin position="12"/>
        <end position="30"/>
    </location>
</feature>
<dbReference type="CDD" id="cd05339">
    <property type="entry name" value="17beta-HSDXI-like_SDR_c"/>
    <property type="match status" value="1"/>
</dbReference>
<keyword evidence="6" id="KW-0560">Oxidoreductase</keyword>
<evidence type="ECO:0000256" key="7">
    <source>
        <dbReference type="ARBA" id="ARBA00023098"/>
    </source>
</evidence>
<dbReference type="GO" id="GO:0005811">
    <property type="term" value="C:lipid droplet"/>
    <property type="evidence" value="ECO:0007669"/>
    <property type="project" value="TreeGrafter"/>
</dbReference>
<evidence type="ECO:0000313" key="14">
    <source>
        <dbReference type="EMBL" id="KAG0716623.1"/>
    </source>
</evidence>
<evidence type="ECO:0000256" key="10">
    <source>
        <dbReference type="ARBA" id="ARBA00068717"/>
    </source>
</evidence>
<dbReference type="PANTHER" id="PTHR24322">
    <property type="entry name" value="PKSB"/>
    <property type="match status" value="1"/>
</dbReference>
<gene>
    <name evidence="14" type="primary">Sdr16c6</name>
    <name evidence="14" type="ORF">GWK47_009273</name>
</gene>
<dbReference type="InterPro" id="IPR002347">
    <property type="entry name" value="SDR_fam"/>
</dbReference>
<dbReference type="Proteomes" id="UP000770661">
    <property type="component" value="Unassembled WGS sequence"/>
</dbReference>
<comment type="caution">
    <text evidence="14">The sequence shown here is derived from an EMBL/GenBank/DDBJ whole genome shotgun (WGS) entry which is preliminary data.</text>
</comment>
<dbReference type="PANTHER" id="PTHR24322:SF736">
    <property type="entry name" value="RETINOL DEHYDROGENASE 10"/>
    <property type="match status" value="1"/>
</dbReference>
<keyword evidence="3 13" id="KW-0812">Transmembrane</keyword>
<evidence type="ECO:0000256" key="4">
    <source>
        <dbReference type="ARBA" id="ARBA00022857"/>
    </source>
</evidence>
<evidence type="ECO:0000256" key="1">
    <source>
        <dbReference type="ARBA" id="ARBA00004141"/>
    </source>
</evidence>
<dbReference type="GO" id="GO:0052650">
    <property type="term" value="F:all-trans-retinol dehydrogenase (NADP+) activity"/>
    <property type="evidence" value="ECO:0007669"/>
    <property type="project" value="UniProtKB-ARBA"/>
</dbReference>
<proteinExistence type="inferred from homology"/>
<evidence type="ECO:0000256" key="5">
    <source>
        <dbReference type="ARBA" id="ARBA00022989"/>
    </source>
</evidence>
<dbReference type="PRINTS" id="PR00080">
    <property type="entry name" value="SDRFAMILY"/>
</dbReference>
<keyword evidence="7" id="KW-0443">Lipid metabolism</keyword>
<dbReference type="EMBL" id="JACEEZ010018714">
    <property type="protein sequence ID" value="KAG0716623.1"/>
    <property type="molecule type" value="Genomic_DNA"/>
</dbReference>
<comment type="function">
    <text evidence="9">Catalyzes the reduction of all-trans-retinal to all-trans-retinol in the presence of NADPH.</text>
</comment>
<evidence type="ECO:0000256" key="8">
    <source>
        <dbReference type="ARBA" id="ARBA00023136"/>
    </source>
</evidence>
<evidence type="ECO:0000256" key="9">
    <source>
        <dbReference type="ARBA" id="ARBA00059620"/>
    </source>
</evidence>